<dbReference type="InterPro" id="IPR004803">
    <property type="entry name" value="TGT"/>
</dbReference>
<dbReference type="Gene3D" id="3.20.20.105">
    <property type="entry name" value="Queuine tRNA-ribosyltransferase-like"/>
    <property type="match status" value="1"/>
</dbReference>
<dbReference type="InterPro" id="IPR002616">
    <property type="entry name" value="tRNA_ribo_trans-like"/>
</dbReference>
<dbReference type="GO" id="GO:0046872">
    <property type="term" value="F:metal ion binding"/>
    <property type="evidence" value="ECO:0007669"/>
    <property type="project" value="UniProtKB-KW"/>
</dbReference>
<keyword evidence="3" id="KW-0819">tRNA processing</keyword>
<dbReference type="SUPFAM" id="SSF51713">
    <property type="entry name" value="tRNA-guanine transglycosylase"/>
    <property type="match status" value="1"/>
</dbReference>
<keyword evidence="2" id="KW-0808">Transferase</keyword>
<evidence type="ECO:0000256" key="3">
    <source>
        <dbReference type="ARBA" id="ARBA00022694"/>
    </source>
</evidence>
<dbReference type="GeneID" id="16995028"/>
<organism evidence="6 7">
    <name type="scientific">Cyanidioschyzon merolae (strain NIES-3377 / 10D)</name>
    <name type="common">Unicellular red alga</name>
    <dbReference type="NCBI Taxonomy" id="280699"/>
    <lineage>
        <taxon>Eukaryota</taxon>
        <taxon>Rhodophyta</taxon>
        <taxon>Bangiophyceae</taxon>
        <taxon>Cyanidiales</taxon>
        <taxon>Cyanidiaceae</taxon>
        <taxon>Cyanidioschyzon</taxon>
    </lineage>
</organism>
<sequence length="416" mass="47385">MRAIFAARWSFQRTLVTRIIPDPWALPPCPSTFPAYEPKPFFRFEIIHRSRRSSARIGRLHTPHGTVETPAFVAVGTNAALKMVDQRRADEAGLELLFCNTYHLLLQPGPEIVTQAGGLHRFMQRSRPIMTDSGGFQVFSLAHGSVFDELNMKTRKRGSPNLLLAVSENGPVFRSYRDGRKIELTPEKSVQAQKMLGADIIIPLDELPPYHIDRDALYQSVLLSHRWEARSLREHLHDMRQQAMYAVIHGGIDLELRRKSVEYLTALPFDGIAIGGSLGKDREELLALLAFLDTLLPKDRPVHLLGIADEESIRRAVPYGIDTFDSCYPTRAGRHGTLLTRQHGRIQIKSRKWERVFEPVDTTCEGFVSQNHTLAYLHHLWRAHEPLAAALLTLHNIKYMCDVMREIRTRILADEL</sequence>
<dbReference type="STRING" id="280699.M1VII1"/>
<dbReference type="NCBIfam" id="TIGR00449">
    <property type="entry name" value="tgt_general"/>
    <property type="match status" value="1"/>
</dbReference>
<dbReference type="eggNOG" id="KOG3908">
    <property type="taxonomic scope" value="Eukaryota"/>
</dbReference>
<evidence type="ECO:0000256" key="2">
    <source>
        <dbReference type="ARBA" id="ARBA00022679"/>
    </source>
</evidence>
<dbReference type="HOGENOM" id="CLU_022060_0_2_1"/>
<dbReference type="EMBL" id="AP006495">
    <property type="protein sequence ID" value="BAM80913.1"/>
    <property type="molecule type" value="Genomic_DNA"/>
</dbReference>
<feature type="domain" description="tRNA-guanine(15) transglycosylase-like" evidence="5">
    <location>
        <begin position="54"/>
        <end position="416"/>
    </location>
</feature>
<keyword evidence="4" id="KW-0479">Metal-binding</keyword>
<evidence type="ECO:0000259" key="5">
    <source>
        <dbReference type="Pfam" id="PF01702"/>
    </source>
</evidence>
<dbReference type="GO" id="GO:0008479">
    <property type="term" value="F:tRNA-guanosine(34) queuine transglycosylase activity"/>
    <property type="evidence" value="ECO:0007669"/>
    <property type="project" value="InterPro"/>
</dbReference>
<keyword evidence="7" id="KW-1185">Reference proteome</keyword>
<reference evidence="6 7" key="2">
    <citation type="journal article" date="2007" name="BMC Biol.">
        <title>A 100%-complete sequence reveals unusually simple genomic features in the hot-spring red alga Cyanidioschyzon merolae.</title>
        <authorList>
            <person name="Nozaki H."/>
            <person name="Takano H."/>
            <person name="Misumi O."/>
            <person name="Terasawa K."/>
            <person name="Matsuzaki M."/>
            <person name="Maruyama S."/>
            <person name="Nishida K."/>
            <person name="Yagisawa F."/>
            <person name="Yoshida Y."/>
            <person name="Fujiwara T."/>
            <person name="Takio S."/>
            <person name="Tamura K."/>
            <person name="Chung S.J."/>
            <person name="Nakamura S."/>
            <person name="Kuroiwa H."/>
            <person name="Tanaka K."/>
            <person name="Sato N."/>
            <person name="Kuroiwa T."/>
        </authorList>
    </citation>
    <scope>NUCLEOTIDE SEQUENCE [LARGE SCALE GENOMIC DNA]</scope>
    <source>
        <strain evidence="6 7">10D</strain>
    </source>
</reference>
<keyword evidence="1" id="KW-0328">Glycosyltransferase</keyword>
<dbReference type="KEGG" id="cme:CYME_CMM013C"/>
<dbReference type="InterPro" id="IPR036511">
    <property type="entry name" value="TGT-like_sf"/>
</dbReference>
<dbReference type="GO" id="GO:0006400">
    <property type="term" value="P:tRNA modification"/>
    <property type="evidence" value="ECO:0007669"/>
    <property type="project" value="InterPro"/>
</dbReference>
<dbReference type="Gramene" id="CMM013CT">
    <property type="protein sequence ID" value="CMM013CT"/>
    <property type="gene ID" value="CMM013C"/>
</dbReference>
<reference evidence="6 7" key="1">
    <citation type="journal article" date="2004" name="Nature">
        <title>Genome sequence of the ultrasmall unicellular red alga Cyanidioschyzon merolae 10D.</title>
        <authorList>
            <person name="Matsuzaki M."/>
            <person name="Misumi O."/>
            <person name="Shin-i T."/>
            <person name="Maruyama S."/>
            <person name="Takahara M."/>
            <person name="Miyagishima S."/>
            <person name="Mori T."/>
            <person name="Nishida K."/>
            <person name="Yagisawa F."/>
            <person name="Nishida K."/>
            <person name="Yoshida Y."/>
            <person name="Nishimura Y."/>
            <person name="Nakao S."/>
            <person name="Kobayashi T."/>
            <person name="Momoyama Y."/>
            <person name="Higashiyama T."/>
            <person name="Minoda A."/>
            <person name="Sano M."/>
            <person name="Nomoto H."/>
            <person name="Oishi K."/>
            <person name="Hayashi H."/>
            <person name="Ohta F."/>
            <person name="Nishizaka S."/>
            <person name="Haga S."/>
            <person name="Miura S."/>
            <person name="Morishita T."/>
            <person name="Kabeya Y."/>
            <person name="Terasawa K."/>
            <person name="Suzuki Y."/>
            <person name="Ishii Y."/>
            <person name="Asakawa S."/>
            <person name="Takano H."/>
            <person name="Ohta N."/>
            <person name="Kuroiwa H."/>
            <person name="Tanaka K."/>
            <person name="Shimizu N."/>
            <person name="Sugano S."/>
            <person name="Sato N."/>
            <person name="Nozaki H."/>
            <person name="Ogasawara N."/>
            <person name="Kohara Y."/>
            <person name="Kuroiwa T."/>
        </authorList>
    </citation>
    <scope>NUCLEOTIDE SEQUENCE [LARGE SCALE GENOMIC DNA]</scope>
    <source>
        <strain evidence="6 7">10D</strain>
    </source>
</reference>
<gene>
    <name evidence="6" type="ORF">CYME_CMM013C</name>
</gene>
<dbReference type="Pfam" id="PF01702">
    <property type="entry name" value="TGT"/>
    <property type="match status" value="1"/>
</dbReference>
<evidence type="ECO:0000313" key="6">
    <source>
        <dbReference type="EMBL" id="BAM80913.1"/>
    </source>
</evidence>
<evidence type="ECO:0000256" key="1">
    <source>
        <dbReference type="ARBA" id="ARBA00022676"/>
    </source>
</evidence>
<proteinExistence type="predicted"/>
<dbReference type="RefSeq" id="XP_005536949.1">
    <property type="nucleotide sequence ID" value="XM_005536892.1"/>
</dbReference>
<dbReference type="OMA" id="RRDFYPI"/>
<dbReference type="PANTHER" id="PTHR43468:SF1">
    <property type="entry name" value="TRNA-GUANOSINE(34) QUEUINE TRANSGLYCOSYLASE"/>
    <property type="match status" value="1"/>
</dbReference>
<evidence type="ECO:0000256" key="4">
    <source>
        <dbReference type="ARBA" id="ARBA00022723"/>
    </source>
</evidence>
<dbReference type="PANTHER" id="PTHR43468">
    <property type="match status" value="1"/>
</dbReference>
<dbReference type="OrthoDB" id="10249838at2759"/>
<dbReference type="Proteomes" id="UP000007014">
    <property type="component" value="Chromosome 13"/>
</dbReference>
<dbReference type="NCBIfam" id="TIGR00430">
    <property type="entry name" value="Q_tRNA_tgt"/>
    <property type="match status" value="1"/>
</dbReference>
<protein>
    <submittedName>
        <fullName evidence="6">Queuine tRNA ribosyltransferase</fullName>
    </submittedName>
</protein>
<evidence type="ECO:0000313" key="7">
    <source>
        <dbReference type="Proteomes" id="UP000007014"/>
    </source>
</evidence>
<dbReference type="AlphaFoldDB" id="M1VII1"/>
<accession>M1VII1</accession>
<name>M1VII1_CYAM1</name>